<protein>
    <submittedName>
        <fullName evidence="1">Uncharacterized protein</fullName>
    </submittedName>
</protein>
<proteinExistence type="predicted"/>
<dbReference type="EMBL" id="DPRK01000183">
    <property type="protein sequence ID" value="HCY82154.1"/>
    <property type="molecule type" value="Genomic_DNA"/>
</dbReference>
<gene>
    <name evidence="1" type="ORF">DHV22_11390</name>
</gene>
<comment type="caution">
    <text evidence="1">The sequence shown here is derived from an EMBL/GenBank/DDBJ whole genome shotgun (WGS) entry which is preliminary data.</text>
</comment>
<organism evidence="1 2">
    <name type="scientific">Xanthomarina gelatinilytica</name>
    <dbReference type="NCBI Taxonomy" id="1137281"/>
    <lineage>
        <taxon>Bacteria</taxon>
        <taxon>Pseudomonadati</taxon>
        <taxon>Bacteroidota</taxon>
        <taxon>Flavobacteriia</taxon>
        <taxon>Flavobacteriales</taxon>
        <taxon>Flavobacteriaceae</taxon>
        <taxon>Xanthomarina</taxon>
    </lineage>
</organism>
<accession>A0A3C0F0U0</accession>
<name>A0A3C0F0U0_9FLAO</name>
<sequence length="183" mass="20610">MKKTVFSLVFISLLCIGCKKEQNPFQIGKQHVGLLTDSTQVKDLKAVFANDSVVSRLLDNEFTFNRTDIDVFDKSGNKLLTLTPKTVQDSTSTIETIKVLDSRFKTEKGISTNSTFGDIETHYKISSIQNTLKNIVVFVNDINAFFTISKSELPAELQFDTNAKIEAVQIPEKAKIKYFMIGW</sequence>
<dbReference type="STRING" id="1137281.D778_01066"/>
<dbReference type="AlphaFoldDB" id="A0A3C0F0U0"/>
<evidence type="ECO:0000313" key="2">
    <source>
        <dbReference type="Proteomes" id="UP000263268"/>
    </source>
</evidence>
<evidence type="ECO:0000313" key="1">
    <source>
        <dbReference type="EMBL" id="HCY82154.1"/>
    </source>
</evidence>
<reference evidence="1 2" key="1">
    <citation type="journal article" date="2018" name="Nat. Biotechnol.">
        <title>A standardized bacterial taxonomy based on genome phylogeny substantially revises the tree of life.</title>
        <authorList>
            <person name="Parks D.H."/>
            <person name="Chuvochina M."/>
            <person name="Waite D.W."/>
            <person name="Rinke C."/>
            <person name="Skarshewski A."/>
            <person name="Chaumeil P.A."/>
            <person name="Hugenholtz P."/>
        </authorList>
    </citation>
    <scope>NUCLEOTIDE SEQUENCE [LARGE SCALE GENOMIC DNA]</scope>
    <source>
        <strain evidence="1">UBA10227</strain>
    </source>
</reference>
<dbReference type="Proteomes" id="UP000263268">
    <property type="component" value="Unassembled WGS sequence"/>
</dbReference>